<dbReference type="Proteomes" id="UP000240572">
    <property type="component" value="Unassembled WGS sequence"/>
</dbReference>
<feature type="signal peptide" evidence="1">
    <location>
        <begin position="1"/>
        <end position="19"/>
    </location>
</feature>
<evidence type="ECO:0000313" key="3">
    <source>
        <dbReference type="Proteomes" id="UP000240572"/>
    </source>
</evidence>
<name>A0A2P8DBD3_9BACT</name>
<comment type="caution">
    <text evidence="2">The sequence shown here is derived from an EMBL/GenBank/DDBJ whole genome shotgun (WGS) entry which is preliminary data.</text>
</comment>
<organism evidence="2 3">
    <name type="scientific">Taibaiella chishuiensis</name>
    <dbReference type="NCBI Taxonomy" id="1434707"/>
    <lineage>
        <taxon>Bacteria</taxon>
        <taxon>Pseudomonadati</taxon>
        <taxon>Bacteroidota</taxon>
        <taxon>Chitinophagia</taxon>
        <taxon>Chitinophagales</taxon>
        <taxon>Chitinophagaceae</taxon>
        <taxon>Taibaiella</taxon>
    </lineage>
</organism>
<evidence type="ECO:0000313" key="2">
    <source>
        <dbReference type="EMBL" id="PSK94522.1"/>
    </source>
</evidence>
<reference evidence="2 3" key="1">
    <citation type="submission" date="2018-03" db="EMBL/GenBank/DDBJ databases">
        <title>Genomic Encyclopedia of Type Strains, Phase III (KMG-III): the genomes of soil and plant-associated and newly described type strains.</title>
        <authorList>
            <person name="Whitman W."/>
        </authorList>
    </citation>
    <scope>NUCLEOTIDE SEQUENCE [LARGE SCALE GENOMIC DNA]</scope>
    <source>
        <strain evidence="2 3">CGMCC 1.12700</strain>
    </source>
</reference>
<evidence type="ECO:0008006" key="4">
    <source>
        <dbReference type="Google" id="ProtNLM"/>
    </source>
</evidence>
<evidence type="ECO:0000256" key="1">
    <source>
        <dbReference type="SAM" id="SignalP"/>
    </source>
</evidence>
<feature type="chain" id="PRO_5015116845" description="YD repeat-containing protein" evidence="1">
    <location>
        <begin position="20"/>
        <end position="240"/>
    </location>
</feature>
<keyword evidence="1" id="KW-0732">Signal</keyword>
<dbReference type="Gene3D" id="2.180.10.10">
    <property type="entry name" value="RHS repeat-associated core"/>
    <property type="match status" value="1"/>
</dbReference>
<proteinExistence type="predicted"/>
<gene>
    <name evidence="2" type="ORF">B0I18_101678</name>
</gene>
<sequence length="240" mass="28295">MKLLPFLALFLGCSLLAAAQTKTEISTWMPERNMPSKLNRISHVIVITDKDSLVTEIEEYIGNTLDTRKRYTYNGKKQRLSENTYTYKGEHKQTRDYSYDEAALLRSISYSYTDKHNTVIHVKEMFDYDEQRRVITETRISDLPETRTLTFDYSTDDEGHKVKSCYNTVKNKRKLQSRSTFNERDLVMEELRKKPDGGGLATFTYEYTYDNMGWSTIKMYEGQSIRQSKQLAEYRKIRLE</sequence>
<protein>
    <recommendedName>
        <fullName evidence="4">YD repeat-containing protein</fullName>
    </recommendedName>
</protein>
<dbReference type="RefSeq" id="WP_106521222.1">
    <property type="nucleotide sequence ID" value="NZ_PYGD01000001.1"/>
</dbReference>
<dbReference type="EMBL" id="PYGD01000001">
    <property type="protein sequence ID" value="PSK94522.1"/>
    <property type="molecule type" value="Genomic_DNA"/>
</dbReference>
<keyword evidence="3" id="KW-1185">Reference proteome</keyword>
<accession>A0A2P8DBD3</accession>
<dbReference type="AlphaFoldDB" id="A0A2P8DBD3"/>